<dbReference type="RefSeq" id="WP_165271241.1">
    <property type="nucleotide sequence ID" value="NZ_JAALLS010000030.1"/>
</dbReference>
<evidence type="ECO:0000256" key="1">
    <source>
        <dbReference type="SAM" id="MobiDB-lite"/>
    </source>
</evidence>
<reference evidence="2 3" key="1">
    <citation type="submission" date="2020-02" db="EMBL/GenBank/DDBJ databases">
        <title>Aliifodinibius halophilus 2W32, complete genome.</title>
        <authorList>
            <person name="Li Y."/>
            <person name="Wu S."/>
        </authorList>
    </citation>
    <scope>NUCLEOTIDE SEQUENCE [LARGE SCALE GENOMIC DNA]</scope>
    <source>
        <strain evidence="2 3">2W32</strain>
    </source>
</reference>
<evidence type="ECO:0000313" key="3">
    <source>
        <dbReference type="Proteomes" id="UP000479132"/>
    </source>
</evidence>
<keyword evidence="3" id="KW-1185">Reference proteome</keyword>
<gene>
    <name evidence="2" type="ORF">G3569_16765</name>
</gene>
<dbReference type="Proteomes" id="UP000479132">
    <property type="component" value="Unassembled WGS sequence"/>
</dbReference>
<feature type="region of interest" description="Disordered" evidence="1">
    <location>
        <begin position="138"/>
        <end position="170"/>
    </location>
</feature>
<protein>
    <submittedName>
        <fullName evidence="2">Uncharacterized protein</fullName>
    </submittedName>
</protein>
<sequence length="269" mass="30813">MDSKRRMVELHVWDKPFFSELSQTEKLFYWFMICKCDNVGVYQHNAKLAAFHCDGEIDLQAFIDTVNADEENITIINNGLIWIKDFVRETWGTLSAGNNLGRSCYKLLHKHGLLERFISEYPNCIKIKSFRDKITEGKLDLPLPQGSPRPDPENKEYEEYEGEGSPRPATININNSNSINEGINGNKAISNTNANIYETIKKNIGGLALVDVGSLTFQKDVDLMLEELSESDVKDPAQYLIEKMQKVDWMDTSWDEFTEQILSVEETPF</sequence>
<dbReference type="EMBL" id="JAALLS010000030">
    <property type="protein sequence ID" value="NGP90012.1"/>
    <property type="molecule type" value="Genomic_DNA"/>
</dbReference>
<evidence type="ECO:0000313" key="2">
    <source>
        <dbReference type="EMBL" id="NGP90012.1"/>
    </source>
</evidence>
<accession>A0A6M1TIY4</accession>
<comment type="caution">
    <text evidence="2">The sequence shown here is derived from an EMBL/GenBank/DDBJ whole genome shotgun (WGS) entry which is preliminary data.</text>
</comment>
<dbReference type="AlphaFoldDB" id="A0A6M1TIY4"/>
<organism evidence="2 3">
    <name type="scientific">Fodinibius halophilus</name>
    <dbReference type="NCBI Taxonomy" id="1736908"/>
    <lineage>
        <taxon>Bacteria</taxon>
        <taxon>Pseudomonadati</taxon>
        <taxon>Balneolota</taxon>
        <taxon>Balneolia</taxon>
        <taxon>Balneolales</taxon>
        <taxon>Balneolaceae</taxon>
        <taxon>Fodinibius</taxon>
    </lineage>
</organism>
<proteinExistence type="predicted"/>
<name>A0A6M1TIY4_9BACT</name>